<evidence type="ECO:0000256" key="1">
    <source>
        <dbReference type="SAM" id="MobiDB-lite"/>
    </source>
</evidence>
<organism evidence="2 3">
    <name type="scientific">Neokomagataea tanensis NBRC 106556</name>
    <dbReference type="NCBI Taxonomy" id="1223519"/>
    <lineage>
        <taxon>Bacteria</taxon>
        <taxon>Pseudomonadati</taxon>
        <taxon>Pseudomonadota</taxon>
        <taxon>Alphaproteobacteria</taxon>
        <taxon>Acetobacterales</taxon>
        <taxon>Acetobacteraceae</taxon>
        <taxon>Neokomagataea</taxon>
    </lineage>
</organism>
<gene>
    <name evidence="2" type="ORF">AA106556_0147</name>
</gene>
<dbReference type="Proteomes" id="UP001062443">
    <property type="component" value="Unassembled WGS sequence"/>
</dbReference>
<evidence type="ECO:0000313" key="2">
    <source>
        <dbReference type="EMBL" id="GBR43594.1"/>
    </source>
</evidence>
<name>A0ABQ0QG89_9PROT</name>
<dbReference type="EMBL" id="BAQB01000001">
    <property type="protein sequence ID" value="GBR43594.1"/>
    <property type="molecule type" value="Genomic_DNA"/>
</dbReference>
<evidence type="ECO:0000313" key="3">
    <source>
        <dbReference type="Proteomes" id="UP001062443"/>
    </source>
</evidence>
<reference evidence="2" key="1">
    <citation type="submission" date="2013-04" db="EMBL/GenBank/DDBJ databases">
        <title>The genome sequencing project of 58 acetic acid bacteria.</title>
        <authorList>
            <person name="Okamoto-Kainuma A."/>
            <person name="Ishikawa M."/>
            <person name="Umino S."/>
            <person name="Koizumi Y."/>
            <person name="Shiwa Y."/>
            <person name="Yoshikawa H."/>
            <person name="Matsutani M."/>
            <person name="Matsushita K."/>
        </authorList>
    </citation>
    <scope>NUCLEOTIDE SEQUENCE</scope>
    <source>
        <strain evidence="2">NBRC 106556</strain>
    </source>
</reference>
<feature type="region of interest" description="Disordered" evidence="1">
    <location>
        <begin position="1"/>
        <end position="37"/>
    </location>
</feature>
<comment type="caution">
    <text evidence="2">The sequence shown here is derived from an EMBL/GenBank/DDBJ whole genome shotgun (WGS) entry which is preliminary data.</text>
</comment>
<evidence type="ECO:0008006" key="4">
    <source>
        <dbReference type="Google" id="ProtNLM"/>
    </source>
</evidence>
<accession>A0ABQ0QG89</accession>
<feature type="compositionally biased region" description="Basic and acidic residues" evidence="1">
    <location>
        <begin position="24"/>
        <end position="37"/>
    </location>
</feature>
<protein>
    <recommendedName>
        <fullName evidence="4">Transposase</fullName>
    </recommendedName>
</protein>
<proteinExistence type="predicted"/>
<keyword evidence="3" id="KW-1185">Reference proteome</keyword>
<sequence>MAGFLSHPAKIKGTLRSETPPTARKTDKPESTVPLTHREEFFSKESMILSQSYDRETS</sequence>